<evidence type="ECO:0000313" key="5">
    <source>
        <dbReference type="EMBL" id="QSG05948.1"/>
    </source>
</evidence>
<sequence>MPGPTFQSGERVSLHPVEEDDLDAFARARNDPDLRVPLCLDTQQNREALEEFHEETISGGDSRWFVASADEATVGAVMFPDLREGDGVADLAYWILPEHQGEGFGREAVSLLLEYGFEELRLHRVRADCLATNDASRGLLESLGFSREGRFREAAFQNGTYVDTLRYGLLESEWRDR</sequence>
<evidence type="ECO:0000256" key="1">
    <source>
        <dbReference type="ARBA" id="ARBA00022679"/>
    </source>
</evidence>
<dbReference type="PANTHER" id="PTHR43792:SF8">
    <property type="entry name" value="[RIBOSOMAL PROTEIN US5]-ALANINE N-ACETYLTRANSFERASE"/>
    <property type="match status" value="1"/>
</dbReference>
<dbReference type="EMBL" id="CP064787">
    <property type="protein sequence ID" value="QSG05948.1"/>
    <property type="molecule type" value="Genomic_DNA"/>
</dbReference>
<dbReference type="InterPro" id="IPR051531">
    <property type="entry name" value="N-acetyltransferase"/>
</dbReference>
<keyword evidence="1 5" id="KW-0808">Transferase</keyword>
<dbReference type="Proteomes" id="UP000663525">
    <property type="component" value="Chromosome"/>
</dbReference>
<evidence type="ECO:0000256" key="3">
    <source>
        <dbReference type="ARBA" id="ARBA00038502"/>
    </source>
</evidence>
<dbReference type="InterPro" id="IPR000182">
    <property type="entry name" value="GNAT_dom"/>
</dbReference>
<evidence type="ECO:0000259" key="4">
    <source>
        <dbReference type="PROSITE" id="PS51186"/>
    </source>
</evidence>
<dbReference type="SUPFAM" id="SSF55729">
    <property type="entry name" value="Acyl-CoA N-acyltransferases (Nat)"/>
    <property type="match status" value="1"/>
</dbReference>
<dbReference type="PANTHER" id="PTHR43792">
    <property type="entry name" value="GNAT FAMILY, PUTATIVE (AFU_ORTHOLOGUE AFUA_3G00765)-RELATED-RELATED"/>
    <property type="match status" value="1"/>
</dbReference>
<evidence type="ECO:0000256" key="2">
    <source>
        <dbReference type="ARBA" id="ARBA00023315"/>
    </source>
</evidence>
<dbReference type="RefSeq" id="WP_229112296.1">
    <property type="nucleotide sequence ID" value="NZ_CP064787.1"/>
</dbReference>
<dbReference type="CDD" id="cd04301">
    <property type="entry name" value="NAT_SF"/>
    <property type="match status" value="1"/>
</dbReference>
<evidence type="ECO:0000313" key="6">
    <source>
        <dbReference type="Proteomes" id="UP000663525"/>
    </source>
</evidence>
<comment type="similarity">
    <text evidence="3">Belongs to the acetyltransferase family. RimJ subfamily.</text>
</comment>
<gene>
    <name evidence="5" type="primary">rimL2</name>
    <name evidence="5" type="ORF">HSR121_1611</name>
</gene>
<protein>
    <submittedName>
        <fullName evidence="5">Acetyltransferase, RimL family</fullName>
    </submittedName>
</protein>
<organism evidence="5 6">
    <name type="scientific">Halapricum desulfuricans</name>
    <dbReference type="NCBI Taxonomy" id="2841257"/>
    <lineage>
        <taxon>Archaea</taxon>
        <taxon>Methanobacteriati</taxon>
        <taxon>Methanobacteriota</taxon>
        <taxon>Stenosarchaea group</taxon>
        <taxon>Halobacteria</taxon>
        <taxon>Halobacteriales</taxon>
        <taxon>Haloarculaceae</taxon>
        <taxon>Halapricum</taxon>
    </lineage>
</organism>
<dbReference type="Gene3D" id="3.40.630.30">
    <property type="match status" value="1"/>
</dbReference>
<reference evidence="5" key="1">
    <citation type="submission" date="2020-11" db="EMBL/GenBank/DDBJ databases">
        <title>Carbohydrate-dependent, anaerobic sulfur respiration: A novel catabolism in halophilic archaea.</title>
        <authorList>
            <person name="Sorokin D.Y."/>
            <person name="Messina E."/>
            <person name="Smedile F."/>
            <person name="La Cono V."/>
            <person name="Hallsworth J.E."/>
            <person name="Yakimov M.M."/>
        </authorList>
    </citation>
    <scope>NUCLEOTIDE SEQUENCE</scope>
    <source>
        <strain evidence="5">HSR12-1</strain>
    </source>
</reference>
<proteinExistence type="inferred from homology"/>
<dbReference type="Pfam" id="PF13302">
    <property type="entry name" value="Acetyltransf_3"/>
    <property type="match status" value="1"/>
</dbReference>
<dbReference type="GeneID" id="68855203"/>
<dbReference type="AlphaFoldDB" id="A0A897N136"/>
<name>A0A897N136_9EURY</name>
<feature type="domain" description="N-acetyltransferase" evidence="4">
    <location>
        <begin position="12"/>
        <end position="168"/>
    </location>
</feature>
<dbReference type="InterPro" id="IPR016181">
    <property type="entry name" value="Acyl_CoA_acyltransferase"/>
</dbReference>
<dbReference type="GO" id="GO:0016747">
    <property type="term" value="F:acyltransferase activity, transferring groups other than amino-acyl groups"/>
    <property type="evidence" value="ECO:0007669"/>
    <property type="project" value="InterPro"/>
</dbReference>
<dbReference type="PROSITE" id="PS51186">
    <property type="entry name" value="GNAT"/>
    <property type="match status" value="1"/>
</dbReference>
<accession>A0A897N136</accession>
<keyword evidence="2" id="KW-0012">Acyltransferase</keyword>